<evidence type="ECO:0000256" key="2">
    <source>
        <dbReference type="ARBA" id="ARBA00005982"/>
    </source>
</evidence>
<gene>
    <name evidence="9" type="ORF">PEVE_00040825</name>
</gene>
<comment type="caution">
    <text evidence="9">The sequence shown here is derived from an EMBL/GenBank/DDBJ whole genome shotgun (WGS) entry which is preliminary data.</text>
</comment>
<feature type="transmembrane region" description="Helical" evidence="8">
    <location>
        <begin position="209"/>
        <end position="228"/>
    </location>
</feature>
<feature type="transmembrane region" description="Helical" evidence="8">
    <location>
        <begin position="100"/>
        <end position="123"/>
    </location>
</feature>
<feature type="compositionally biased region" description="Polar residues" evidence="7">
    <location>
        <begin position="27"/>
        <end position="46"/>
    </location>
</feature>
<comment type="subcellular location">
    <subcellularLocation>
        <location evidence="1">Membrane</location>
        <topology evidence="1">Multi-pass membrane protein</topology>
    </subcellularLocation>
</comment>
<dbReference type="Proteomes" id="UP001159427">
    <property type="component" value="Unassembled WGS sequence"/>
</dbReference>
<feature type="transmembrane region" description="Helical" evidence="8">
    <location>
        <begin position="234"/>
        <end position="255"/>
    </location>
</feature>
<evidence type="ECO:0000256" key="6">
    <source>
        <dbReference type="ARBA" id="ARBA00023136"/>
    </source>
</evidence>
<feature type="transmembrane region" description="Helical" evidence="8">
    <location>
        <begin position="337"/>
        <end position="361"/>
    </location>
</feature>
<feature type="transmembrane region" description="Helical" evidence="8">
    <location>
        <begin position="130"/>
        <end position="152"/>
    </location>
</feature>
<evidence type="ECO:0008006" key="11">
    <source>
        <dbReference type="Google" id="ProtNLM"/>
    </source>
</evidence>
<proteinExistence type="inferred from homology"/>
<organism evidence="9 10">
    <name type="scientific">Porites evermanni</name>
    <dbReference type="NCBI Taxonomy" id="104178"/>
    <lineage>
        <taxon>Eukaryota</taxon>
        <taxon>Metazoa</taxon>
        <taxon>Cnidaria</taxon>
        <taxon>Anthozoa</taxon>
        <taxon>Hexacorallia</taxon>
        <taxon>Scleractinia</taxon>
        <taxon>Fungiina</taxon>
        <taxon>Poritidae</taxon>
        <taxon>Porites</taxon>
    </lineage>
</organism>
<dbReference type="Gene3D" id="1.20.1250.20">
    <property type="entry name" value="MFS general substrate transporter like domains"/>
    <property type="match status" value="1"/>
</dbReference>
<dbReference type="Pfam" id="PF00854">
    <property type="entry name" value="PTR2"/>
    <property type="match status" value="1"/>
</dbReference>
<keyword evidence="4" id="KW-0653">Protein transport</keyword>
<feature type="transmembrane region" description="Helical" evidence="8">
    <location>
        <begin position="381"/>
        <end position="400"/>
    </location>
</feature>
<accession>A0ABN8NAU3</accession>
<keyword evidence="4" id="KW-0571">Peptide transport</keyword>
<name>A0ABN8NAU3_9CNID</name>
<reference evidence="9 10" key="1">
    <citation type="submission" date="2022-05" db="EMBL/GenBank/DDBJ databases">
        <authorList>
            <consortium name="Genoscope - CEA"/>
            <person name="William W."/>
        </authorList>
    </citation>
    <scope>NUCLEOTIDE SEQUENCE [LARGE SCALE GENOMIC DNA]</scope>
</reference>
<sequence length="602" mass="67646">MSLETFPPSSDMTSTASSSVLDERTPLTRSDSALSRQTGAHQSTSGIFRGHLPSMNRNRNSLFPLACIILAVVLERITFYGILANLVLYLINMTKFSQSAAVSIVMIFTGMAWLMSTVGGIVADSYSGRYNAVWGSLMIYIVGAGMIFYSALLTHTHYPVSDVCNQLIVFLALLVISIGEGAYKANITAFGADQLQGHDDNRYRRFFNWYYWGINLASFTAYAGLAYIEQEFTFSLAFGILLACIALASFVFCVCRSRYITQPPAGHLLKKMYHIVKEARLKKKEASTRENSPQFYPGLQEYMPTTKSWLDHAMMKYGGTYLDTDVEEVKTIGRIMIIFAIFIPYWTIYFQMNSTFLLQGLHMRLSFDPDVKEDIHEAHVIPAWLTLVDVSFVLILIPIMDKLVYPWLDKKGWGLSIFTRISIGFLFAVGSMVVAGIVEFKRRKDDHGCVTQTIAHVNYTACMSIYYQIPQYGLIGVSEVFASVAALEFAYREAPKTMQSLVMGLFFFVQSIGSLLGGALYELCSLGGKDSWTPHLGSITPGPQALKNHLDYYFFLLAGLLFGTWIIFLVVTLRCKLPFRQSNRRRTIPVIQKSQENLHTTS</sequence>
<evidence type="ECO:0000313" key="10">
    <source>
        <dbReference type="Proteomes" id="UP001159427"/>
    </source>
</evidence>
<feature type="transmembrane region" description="Helical" evidence="8">
    <location>
        <begin position="552"/>
        <end position="575"/>
    </location>
</feature>
<feature type="compositionally biased region" description="Low complexity" evidence="7">
    <location>
        <begin position="9"/>
        <end position="19"/>
    </location>
</feature>
<keyword evidence="6 8" id="KW-0472">Membrane</keyword>
<evidence type="ECO:0000256" key="3">
    <source>
        <dbReference type="ARBA" id="ARBA00022692"/>
    </source>
</evidence>
<dbReference type="InterPro" id="IPR036259">
    <property type="entry name" value="MFS_trans_sf"/>
</dbReference>
<protein>
    <recommendedName>
        <fullName evidence="11">Solute carrier family 15 member 4-like</fullName>
    </recommendedName>
</protein>
<feature type="transmembrane region" description="Helical" evidence="8">
    <location>
        <begin position="469"/>
        <end position="489"/>
    </location>
</feature>
<comment type="similarity">
    <text evidence="2">Belongs to the major facilitator superfamily. Proton-dependent oligopeptide transporter (POT/PTR) (TC 2.A.17) family.</text>
</comment>
<evidence type="ECO:0000256" key="7">
    <source>
        <dbReference type="SAM" id="MobiDB-lite"/>
    </source>
</evidence>
<evidence type="ECO:0000256" key="5">
    <source>
        <dbReference type="ARBA" id="ARBA00022989"/>
    </source>
</evidence>
<dbReference type="InterPro" id="IPR000109">
    <property type="entry name" value="POT_fam"/>
</dbReference>
<feature type="transmembrane region" description="Helical" evidence="8">
    <location>
        <begin position="501"/>
        <end position="521"/>
    </location>
</feature>
<keyword evidence="3 8" id="KW-0812">Transmembrane</keyword>
<keyword evidence="10" id="KW-1185">Reference proteome</keyword>
<evidence type="ECO:0000256" key="4">
    <source>
        <dbReference type="ARBA" id="ARBA00022856"/>
    </source>
</evidence>
<keyword evidence="5 8" id="KW-1133">Transmembrane helix</keyword>
<evidence type="ECO:0000256" key="8">
    <source>
        <dbReference type="SAM" id="Phobius"/>
    </source>
</evidence>
<dbReference type="PANTHER" id="PTHR11654">
    <property type="entry name" value="OLIGOPEPTIDE TRANSPORTER-RELATED"/>
    <property type="match status" value="1"/>
</dbReference>
<dbReference type="EMBL" id="CALNXI010000759">
    <property type="protein sequence ID" value="CAH3044564.1"/>
    <property type="molecule type" value="Genomic_DNA"/>
</dbReference>
<feature type="transmembrane region" description="Helical" evidence="8">
    <location>
        <begin position="62"/>
        <end position="88"/>
    </location>
</feature>
<keyword evidence="4" id="KW-0813">Transport</keyword>
<dbReference type="SUPFAM" id="SSF103473">
    <property type="entry name" value="MFS general substrate transporter"/>
    <property type="match status" value="1"/>
</dbReference>
<evidence type="ECO:0000313" key="9">
    <source>
        <dbReference type="EMBL" id="CAH3044564.1"/>
    </source>
</evidence>
<feature type="transmembrane region" description="Helical" evidence="8">
    <location>
        <begin position="412"/>
        <end position="438"/>
    </location>
</feature>
<feature type="transmembrane region" description="Helical" evidence="8">
    <location>
        <begin position="158"/>
        <end position="178"/>
    </location>
</feature>
<feature type="region of interest" description="Disordered" evidence="7">
    <location>
        <begin position="1"/>
        <end position="52"/>
    </location>
</feature>
<evidence type="ECO:0000256" key="1">
    <source>
        <dbReference type="ARBA" id="ARBA00004141"/>
    </source>
</evidence>